<keyword evidence="11" id="KW-0282">Flagellum</keyword>
<dbReference type="GO" id="GO:0071973">
    <property type="term" value="P:bacterial-type flagellum-dependent cell motility"/>
    <property type="evidence" value="ECO:0007669"/>
    <property type="project" value="InterPro"/>
</dbReference>
<evidence type="ECO:0000256" key="1">
    <source>
        <dbReference type="ARBA" id="ARBA00004413"/>
    </source>
</evidence>
<reference evidence="11 12" key="2">
    <citation type="submission" date="2020-04" db="EMBL/GenBank/DDBJ databases">
        <title>Complete genome sequence of Alteromonas pelagimontana 5.12T.</title>
        <authorList>
            <person name="Sinha R.K."/>
            <person name="Krishnan K.P."/>
            <person name="Kurian J.P."/>
        </authorList>
    </citation>
    <scope>NUCLEOTIDE SEQUENCE [LARGE SCALE GENOMIC DNA]</scope>
    <source>
        <strain evidence="11 12">5.12</strain>
    </source>
</reference>
<keyword evidence="10" id="KW-1006">Bacterial flagellum protein export</keyword>
<proteinExistence type="inferred from homology"/>
<keyword evidence="5" id="KW-1003">Cell membrane</keyword>
<evidence type="ECO:0000256" key="8">
    <source>
        <dbReference type="ARBA" id="ARBA00022927"/>
    </source>
</evidence>
<evidence type="ECO:0000256" key="4">
    <source>
        <dbReference type="ARBA" id="ARBA00022448"/>
    </source>
</evidence>
<comment type="similarity">
    <text evidence="2">Belongs to the FliJ family.</text>
</comment>
<dbReference type="RefSeq" id="WP_075610576.1">
    <property type="nucleotide sequence ID" value="NZ_CP052766.1"/>
</dbReference>
<dbReference type="InterPro" id="IPR053716">
    <property type="entry name" value="Flag_assembly_chemotaxis_eff"/>
</dbReference>
<sequence length="146" mass="17436">MRQLELVARFEEEKEQKAARAFQLAQQHVLQQKQKLTSLQQYRLDYLRQIQQNGRAGVAAKQYHQHLSFVGKLDKACEQQTQFVSQAAMVADQRKRVWMEQQKRRKAVDILIDKKQQEAINREARREQSMNDEFAMQKFFRAKLNK</sequence>
<dbReference type="Pfam" id="PF02050">
    <property type="entry name" value="FliJ"/>
    <property type="match status" value="1"/>
</dbReference>
<keyword evidence="8" id="KW-0653">Protein transport</keyword>
<gene>
    <name evidence="11" type="primary">fliJ</name>
    <name evidence="11" type="ORF">CA267_014370</name>
</gene>
<keyword evidence="12" id="KW-1185">Reference proteome</keyword>
<keyword evidence="4" id="KW-0813">Transport</keyword>
<keyword evidence="9" id="KW-0472">Membrane</keyword>
<keyword evidence="7" id="KW-1005">Bacterial flagellum biogenesis</keyword>
<dbReference type="NCBIfam" id="TIGR02473">
    <property type="entry name" value="flagell_FliJ"/>
    <property type="match status" value="1"/>
</dbReference>
<dbReference type="InterPro" id="IPR012823">
    <property type="entry name" value="Flagell_FliJ"/>
</dbReference>
<name>A0A6M4MFI0_9ALTE</name>
<organism evidence="11 12">
    <name type="scientific">Alteromonas pelagimontana</name>
    <dbReference type="NCBI Taxonomy" id="1858656"/>
    <lineage>
        <taxon>Bacteria</taxon>
        <taxon>Pseudomonadati</taxon>
        <taxon>Pseudomonadota</taxon>
        <taxon>Gammaproteobacteria</taxon>
        <taxon>Alteromonadales</taxon>
        <taxon>Alteromonadaceae</taxon>
        <taxon>Alteromonas/Salinimonas group</taxon>
        <taxon>Alteromonas</taxon>
    </lineage>
</organism>
<evidence type="ECO:0000256" key="7">
    <source>
        <dbReference type="ARBA" id="ARBA00022795"/>
    </source>
</evidence>
<dbReference type="GO" id="GO:0044781">
    <property type="term" value="P:bacterial-type flagellum organization"/>
    <property type="evidence" value="ECO:0007669"/>
    <property type="project" value="UniProtKB-KW"/>
</dbReference>
<evidence type="ECO:0000256" key="10">
    <source>
        <dbReference type="ARBA" id="ARBA00023225"/>
    </source>
</evidence>
<dbReference type="GO" id="GO:0015031">
    <property type="term" value="P:protein transport"/>
    <property type="evidence" value="ECO:0007669"/>
    <property type="project" value="UniProtKB-KW"/>
</dbReference>
<keyword evidence="11" id="KW-0969">Cilium</keyword>
<protein>
    <recommendedName>
        <fullName evidence="3">Flagellar FliJ protein</fullName>
    </recommendedName>
</protein>
<evidence type="ECO:0000313" key="12">
    <source>
        <dbReference type="Proteomes" id="UP000219285"/>
    </source>
</evidence>
<evidence type="ECO:0000256" key="5">
    <source>
        <dbReference type="ARBA" id="ARBA00022475"/>
    </source>
</evidence>
<dbReference type="Gene3D" id="1.10.287.1700">
    <property type="match status" value="1"/>
</dbReference>
<dbReference type="PANTHER" id="PTHR38786">
    <property type="entry name" value="FLAGELLAR FLIJ PROTEIN"/>
    <property type="match status" value="1"/>
</dbReference>
<dbReference type="AlphaFoldDB" id="A0A6M4MFI0"/>
<evidence type="ECO:0000256" key="9">
    <source>
        <dbReference type="ARBA" id="ARBA00023136"/>
    </source>
</evidence>
<reference evidence="12" key="1">
    <citation type="submission" date="2014-12" db="EMBL/GenBank/DDBJ databases">
        <title>Complete genome sequence of a multi-drug resistant Klebsiella pneumoniae.</title>
        <authorList>
            <person name="Hua X."/>
            <person name="Chen Q."/>
            <person name="Li X."/>
            <person name="Feng Y."/>
            <person name="Ruan Z."/>
            <person name="Yu Y."/>
        </authorList>
    </citation>
    <scope>NUCLEOTIDE SEQUENCE [LARGE SCALE GENOMIC DNA]</scope>
    <source>
        <strain evidence="12">5.12</strain>
    </source>
</reference>
<accession>A0A6M4MFI0</accession>
<dbReference type="KEGG" id="apel:CA267_014370"/>
<keyword evidence="11" id="KW-0966">Cell projection</keyword>
<evidence type="ECO:0000256" key="6">
    <source>
        <dbReference type="ARBA" id="ARBA00022500"/>
    </source>
</evidence>
<dbReference type="Proteomes" id="UP000219285">
    <property type="component" value="Chromosome"/>
</dbReference>
<evidence type="ECO:0000313" key="11">
    <source>
        <dbReference type="EMBL" id="QJR81859.1"/>
    </source>
</evidence>
<comment type="subcellular location">
    <subcellularLocation>
        <location evidence="1">Cell membrane</location>
        <topology evidence="1">Peripheral membrane protein</topology>
        <orientation evidence="1">Cytoplasmic side</orientation>
    </subcellularLocation>
</comment>
<dbReference type="EMBL" id="CP052766">
    <property type="protein sequence ID" value="QJR81859.1"/>
    <property type="molecule type" value="Genomic_DNA"/>
</dbReference>
<keyword evidence="6" id="KW-0145">Chemotaxis</keyword>
<evidence type="ECO:0000256" key="2">
    <source>
        <dbReference type="ARBA" id="ARBA00010004"/>
    </source>
</evidence>
<dbReference type="GO" id="GO:0005886">
    <property type="term" value="C:plasma membrane"/>
    <property type="evidence" value="ECO:0007669"/>
    <property type="project" value="UniProtKB-SubCell"/>
</dbReference>
<dbReference type="PANTHER" id="PTHR38786:SF1">
    <property type="entry name" value="FLAGELLAR FLIJ PROTEIN"/>
    <property type="match status" value="1"/>
</dbReference>
<dbReference type="OrthoDB" id="7063004at2"/>
<dbReference type="InterPro" id="IPR052570">
    <property type="entry name" value="FliJ"/>
</dbReference>
<evidence type="ECO:0000256" key="3">
    <source>
        <dbReference type="ARBA" id="ARBA00020392"/>
    </source>
</evidence>
<dbReference type="GO" id="GO:0009288">
    <property type="term" value="C:bacterial-type flagellum"/>
    <property type="evidence" value="ECO:0007669"/>
    <property type="project" value="InterPro"/>
</dbReference>
<dbReference type="GO" id="GO:0006935">
    <property type="term" value="P:chemotaxis"/>
    <property type="evidence" value="ECO:0007669"/>
    <property type="project" value="UniProtKB-KW"/>
</dbReference>